<reference evidence="10 11" key="1">
    <citation type="submission" date="2018-05" db="EMBL/GenBank/DDBJ databases">
        <title>Rhodohalobacter halophilus gen. nov., sp. nov., a moderately halophilic member of the family Balneolaceae.</title>
        <authorList>
            <person name="Liu Z.-W."/>
        </authorList>
    </citation>
    <scope>NUCLEOTIDE SEQUENCE [LARGE SCALE GENOMIC DNA]</scope>
    <source>
        <strain evidence="10 11">8A47</strain>
    </source>
</reference>
<keyword evidence="5" id="KW-0547">Nucleotide-binding</keyword>
<dbReference type="PROSITE" id="PS50112">
    <property type="entry name" value="PAS"/>
    <property type="match status" value="3"/>
</dbReference>
<sequence length="728" mass="82315">MLDVKPDKNRSVSDVQLINAMPGAAAVLDSHGHVVLSNKKWNDHSGSAYWFGETVGGGNYFEKCRQRIEDGNDYALKVLFGLRSVIDGEKDHFELSIPAGDYMDSIWYKLFITSTGNAGQALIFFEDISKSMESLRNFRESSEVYSQQFNNSLAGIILGTPEGRIIDVNPAACKMLGYSREELLDGGRSLIVDVNSPLNKEMYKEREEKSSYEGEKEYIHKNGSIVTVEVCSLLFRNKNGDLRTMNTFRDKSMEKESIQNLKDERRFTKAAINSIPNAFFVIDDDYRLVQWNNPFFDELGYDNDCLEGISVFEIIPRHERNRVSAVLAEAFETGTGHVITEVISKKADGQHYHFFGNTFESKGKKYLVGTGTDITDLIETEKEKDKNYELLSQLFETSPLGMVMLKPDMRVAKVNESFANLFGYSKLEIIGENLDELIVHKEEREANRVFNTAVFAGTVMKKEAIRYTKEKKALNTIINTVPIYEAGSVVGAFGIYVDVTEQKELESRIQKSLKEKDILLQEVHHRVKNNLAIISGLLDLQIMEEENSQMQYKLNEVRSRIFSIAKIHESLYEKEDVVQIRFDEYLESVLSALPQKSIQNGTEVTFKTDIGPVMLNLNQAVPFGMAVNELMNVIFMDRSGIDKISVALREEKGKVHLSIKGKGIQTEELRPEDTDDTFHKTLIRIFLSQINGIMDVSAEDETRISVSFSKMNVRGSSSSVLSANELIG</sequence>
<keyword evidence="11" id="KW-1185">Reference proteome</keyword>
<dbReference type="CDD" id="cd00130">
    <property type="entry name" value="PAS"/>
    <property type="match status" value="3"/>
</dbReference>
<feature type="domain" description="PAS" evidence="9">
    <location>
        <begin position="141"/>
        <end position="215"/>
    </location>
</feature>
<evidence type="ECO:0000313" key="10">
    <source>
        <dbReference type="EMBL" id="PWN05676.1"/>
    </source>
</evidence>
<dbReference type="InterPro" id="IPR000014">
    <property type="entry name" value="PAS"/>
</dbReference>
<keyword evidence="6" id="KW-0418">Kinase</keyword>
<feature type="coiled-coil region" evidence="8">
    <location>
        <begin position="502"/>
        <end position="560"/>
    </location>
</feature>
<dbReference type="Proteomes" id="UP000245533">
    <property type="component" value="Unassembled WGS sequence"/>
</dbReference>
<evidence type="ECO:0000259" key="9">
    <source>
        <dbReference type="PROSITE" id="PS50112"/>
    </source>
</evidence>
<evidence type="ECO:0000256" key="6">
    <source>
        <dbReference type="ARBA" id="ARBA00022777"/>
    </source>
</evidence>
<keyword evidence="4" id="KW-0808">Transferase</keyword>
<dbReference type="InterPro" id="IPR013656">
    <property type="entry name" value="PAS_4"/>
</dbReference>
<dbReference type="EC" id="2.7.13.3" evidence="2"/>
<comment type="caution">
    <text evidence="10">The sequence shown here is derived from an EMBL/GenBank/DDBJ whole genome shotgun (WGS) entry which is preliminary data.</text>
</comment>
<accession>A0A316TZN5</accession>
<dbReference type="RefSeq" id="WP_109647703.1">
    <property type="nucleotide sequence ID" value="NZ_QGGB01000009.1"/>
</dbReference>
<evidence type="ECO:0000256" key="1">
    <source>
        <dbReference type="ARBA" id="ARBA00000085"/>
    </source>
</evidence>
<dbReference type="SMART" id="SM00091">
    <property type="entry name" value="PAS"/>
    <property type="match status" value="3"/>
</dbReference>
<dbReference type="Pfam" id="PF13426">
    <property type="entry name" value="PAS_9"/>
    <property type="match status" value="2"/>
</dbReference>
<gene>
    <name evidence="10" type="ORF">DDZ15_13890</name>
</gene>
<dbReference type="GO" id="GO:0004673">
    <property type="term" value="F:protein histidine kinase activity"/>
    <property type="evidence" value="ECO:0007669"/>
    <property type="project" value="UniProtKB-EC"/>
</dbReference>
<dbReference type="PANTHER" id="PTHR41523">
    <property type="entry name" value="TWO-COMPONENT SYSTEM SENSOR PROTEIN"/>
    <property type="match status" value="1"/>
</dbReference>
<dbReference type="Gene3D" id="3.30.450.20">
    <property type="entry name" value="PAS domain"/>
    <property type="match status" value="3"/>
</dbReference>
<proteinExistence type="predicted"/>
<evidence type="ECO:0000256" key="4">
    <source>
        <dbReference type="ARBA" id="ARBA00022679"/>
    </source>
</evidence>
<dbReference type="SUPFAM" id="SSF55785">
    <property type="entry name" value="PYP-like sensor domain (PAS domain)"/>
    <property type="match status" value="3"/>
</dbReference>
<dbReference type="NCBIfam" id="TIGR00229">
    <property type="entry name" value="sensory_box"/>
    <property type="match status" value="3"/>
</dbReference>
<evidence type="ECO:0000256" key="5">
    <source>
        <dbReference type="ARBA" id="ARBA00022741"/>
    </source>
</evidence>
<evidence type="ECO:0000256" key="7">
    <source>
        <dbReference type="ARBA" id="ARBA00022840"/>
    </source>
</evidence>
<evidence type="ECO:0000256" key="3">
    <source>
        <dbReference type="ARBA" id="ARBA00022553"/>
    </source>
</evidence>
<comment type="catalytic activity">
    <reaction evidence="1">
        <text>ATP + protein L-histidine = ADP + protein N-phospho-L-histidine.</text>
        <dbReference type="EC" id="2.7.13.3"/>
    </reaction>
</comment>
<dbReference type="Pfam" id="PF07568">
    <property type="entry name" value="HisKA_2"/>
    <property type="match status" value="1"/>
</dbReference>
<dbReference type="GO" id="GO:0005524">
    <property type="term" value="F:ATP binding"/>
    <property type="evidence" value="ECO:0007669"/>
    <property type="project" value="UniProtKB-KW"/>
</dbReference>
<evidence type="ECO:0000256" key="8">
    <source>
        <dbReference type="SAM" id="Coils"/>
    </source>
</evidence>
<keyword evidence="3" id="KW-0597">Phosphoprotein</keyword>
<name>A0A316TZN5_9BACT</name>
<keyword evidence="7" id="KW-0067">ATP-binding</keyword>
<dbReference type="PANTHER" id="PTHR41523:SF8">
    <property type="entry name" value="ETHYLENE RESPONSE SENSOR PROTEIN"/>
    <property type="match status" value="1"/>
</dbReference>
<keyword evidence="8" id="KW-0175">Coiled coil</keyword>
<organism evidence="10 11">
    <name type="scientific">Rhodohalobacter mucosus</name>
    <dbReference type="NCBI Taxonomy" id="2079485"/>
    <lineage>
        <taxon>Bacteria</taxon>
        <taxon>Pseudomonadati</taxon>
        <taxon>Balneolota</taxon>
        <taxon>Balneolia</taxon>
        <taxon>Balneolales</taxon>
        <taxon>Balneolaceae</taxon>
        <taxon>Rhodohalobacter</taxon>
    </lineage>
</organism>
<dbReference type="Pfam" id="PF08448">
    <property type="entry name" value="PAS_4"/>
    <property type="match status" value="1"/>
</dbReference>
<evidence type="ECO:0000313" key="11">
    <source>
        <dbReference type="Proteomes" id="UP000245533"/>
    </source>
</evidence>
<evidence type="ECO:0000256" key="2">
    <source>
        <dbReference type="ARBA" id="ARBA00012438"/>
    </source>
</evidence>
<protein>
    <recommendedName>
        <fullName evidence="2">histidine kinase</fullName>
        <ecNumber evidence="2">2.7.13.3</ecNumber>
    </recommendedName>
</protein>
<dbReference type="EMBL" id="QGGB01000009">
    <property type="protein sequence ID" value="PWN05676.1"/>
    <property type="molecule type" value="Genomic_DNA"/>
</dbReference>
<dbReference type="AlphaFoldDB" id="A0A316TZN5"/>
<feature type="domain" description="PAS" evidence="9">
    <location>
        <begin position="387"/>
        <end position="445"/>
    </location>
</feature>
<dbReference type="InterPro" id="IPR011495">
    <property type="entry name" value="Sig_transdc_His_kin_sub2_dim/P"/>
</dbReference>
<dbReference type="InterPro" id="IPR035965">
    <property type="entry name" value="PAS-like_dom_sf"/>
</dbReference>
<feature type="domain" description="PAS" evidence="9">
    <location>
        <begin position="264"/>
        <end position="334"/>
    </location>
</feature>
<dbReference type="OrthoDB" id="9811889at2"/>